<evidence type="ECO:0000313" key="3">
    <source>
        <dbReference type="Proteomes" id="UP000002748"/>
    </source>
</evidence>
<dbReference type="GO" id="GO:0034605">
    <property type="term" value="P:cellular response to heat"/>
    <property type="evidence" value="ECO:0007669"/>
    <property type="project" value="TreeGrafter"/>
</dbReference>
<dbReference type="CDD" id="cd03788">
    <property type="entry name" value="GT20_TPS"/>
    <property type="match status" value="1"/>
</dbReference>
<organism evidence="2 3">
    <name type="scientific">Trichosporon asahii var. asahii (strain ATCC 90039 / CBS 2479 / JCM 2466 / KCTC 7840 / NBRC 103889/ NCYC 2677 / UAMH 7654)</name>
    <name type="common">Yeast</name>
    <dbReference type="NCBI Taxonomy" id="1186058"/>
    <lineage>
        <taxon>Eukaryota</taxon>
        <taxon>Fungi</taxon>
        <taxon>Dikarya</taxon>
        <taxon>Basidiomycota</taxon>
        <taxon>Agaricomycotina</taxon>
        <taxon>Tremellomycetes</taxon>
        <taxon>Trichosporonales</taxon>
        <taxon>Trichosporonaceae</taxon>
        <taxon>Trichosporon</taxon>
    </lineage>
</organism>
<gene>
    <name evidence="2" type="ORF">A1Q1_01939</name>
</gene>
<dbReference type="GO" id="GO:0005946">
    <property type="term" value="C:alpha,alpha-trehalose-phosphate synthase complex (UDP-forming)"/>
    <property type="evidence" value="ECO:0007669"/>
    <property type="project" value="TreeGrafter"/>
</dbReference>
<dbReference type="Pfam" id="PF00982">
    <property type="entry name" value="Glyco_transf_20"/>
    <property type="match status" value="2"/>
</dbReference>
<evidence type="ECO:0000313" key="2">
    <source>
        <dbReference type="EMBL" id="EJT48950.1"/>
    </source>
</evidence>
<dbReference type="SUPFAM" id="SSF53756">
    <property type="entry name" value="UDP-Glycosyltransferase/glycogen phosphorylase"/>
    <property type="match status" value="2"/>
</dbReference>
<dbReference type="GO" id="GO:0004805">
    <property type="term" value="F:trehalose-phosphatase activity"/>
    <property type="evidence" value="ECO:0007669"/>
    <property type="project" value="TreeGrafter"/>
</dbReference>
<dbReference type="AlphaFoldDB" id="J4UD04"/>
<dbReference type="VEuPathDB" id="FungiDB:A1Q1_01939"/>
<dbReference type="PANTHER" id="PTHR10788">
    <property type="entry name" value="TREHALOSE-6-PHOSPHATE SYNTHASE"/>
    <property type="match status" value="1"/>
</dbReference>
<dbReference type="Proteomes" id="UP000002748">
    <property type="component" value="Unassembled WGS sequence"/>
</dbReference>
<dbReference type="GeneID" id="25985453"/>
<feature type="compositionally biased region" description="Low complexity" evidence="1">
    <location>
        <begin position="8"/>
        <end position="20"/>
    </location>
</feature>
<comment type="caution">
    <text evidence="2">The sequence shown here is derived from an EMBL/GenBank/DDBJ whole genome shotgun (WGS) entry which is preliminary data.</text>
</comment>
<accession>J4UD04</accession>
<protein>
    <submittedName>
        <fullName evidence="2">Alpha, alpha-trehalose-phosphate synthase</fullName>
    </submittedName>
</protein>
<evidence type="ECO:0000256" key="1">
    <source>
        <dbReference type="SAM" id="MobiDB-lite"/>
    </source>
</evidence>
<dbReference type="GO" id="GO:0003825">
    <property type="term" value="F:alpha,alpha-trehalose-phosphate synthase (UDP-forming) activity"/>
    <property type="evidence" value="ECO:0007669"/>
    <property type="project" value="TreeGrafter"/>
</dbReference>
<reference evidence="2 3" key="1">
    <citation type="journal article" date="2012" name="Eukaryot. Cell">
        <title>Draft genome sequence of CBS 2479, the standard type strain of Trichosporon asahii.</title>
        <authorList>
            <person name="Yang R.Y."/>
            <person name="Li H.T."/>
            <person name="Zhu H."/>
            <person name="Zhou G.P."/>
            <person name="Wang M."/>
            <person name="Wang L."/>
        </authorList>
    </citation>
    <scope>NUCLEOTIDE SEQUENCE [LARGE SCALE GENOMIC DNA]</scope>
    <source>
        <strain evidence="3">ATCC 90039 / CBS 2479 / JCM 2466 / KCTC 7840 / NCYC 2677 / UAMH 7654</strain>
    </source>
</reference>
<dbReference type="InterPro" id="IPR001830">
    <property type="entry name" value="Glyco_trans_20"/>
</dbReference>
<proteinExistence type="predicted"/>
<dbReference type="OrthoDB" id="755951at2759"/>
<dbReference type="Gene3D" id="3.40.50.2000">
    <property type="entry name" value="Glycogen Phosphorylase B"/>
    <property type="match status" value="4"/>
</dbReference>
<dbReference type="RefSeq" id="XP_014180422.1">
    <property type="nucleotide sequence ID" value="XM_014324947.1"/>
</dbReference>
<feature type="region of interest" description="Disordered" evidence="1">
    <location>
        <begin position="1"/>
        <end position="29"/>
    </location>
</feature>
<dbReference type="GO" id="GO:0005829">
    <property type="term" value="C:cytosol"/>
    <property type="evidence" value="ECO:0007669"/>
    <property type="project" value="TreeGrafter"/>
</dbReference>
<dbReference type="KEGG" id="tasa:A1Q1_01939"/>
<dbReference type="GO" id="GO:0005992">
    <property type="term" value="P:trehalose biosynthetic process"/>
    <property type="evidence" value="ECO:0007669"/>
    <property type="project" value="InterPro"/>
</dbReference>
<name>J4UD04_TRIAS</name>
<dbReference type="EMBL" id="ALBS01000183">
    <property type="protein sequence ID" value="EJT48950.1"/>
    <property type="molecule type" value="Genomic_DNA"/>
</dbReference>
<dbReference type="HOGENOM" id="CLU_002351_7_2_1"/>
<sequence>MSDPAYQNNHHSSPRSNHSPQMFTYDSLPKAENGAPEPRLIIVSNRLPVTITKEANDVVWRPSLSAVWLQENNVIHMDRVARKRLQDREYVNRRLLEEYQCYPVYLSDDLADRHYNAYREANIRFADVVSNFVQTGDVVWVQDYHLMLLPMLLRSMISGESAQGEMTRKEMGRVKAGVDDVEEFGMQHGVAQGLDEGVEMLEDVEEEGGEVTTTGGSHHTAMVRGLSAFQQQEVQARQRGKGGVRIGFFLHTPFPSSEIYRFHTYDYARHFLSSCTRILGLETQPNGIEFEGRYAQVGTFPIGIDPWQFVEGVKSPAVQSRLQKLERRFEDCKVIIGVDRLDYIKGIPQKLHALEVFLTQHPEWIGKVVLIQLAIPSRQDVEEYMNLRSVAYEYISTQSEKHGSMILSEFAGASQSLAGSLIINPWDVDSTASAIHTALTLSPQVREQNWTKLFSVGDLCC</sequence>
<dbReference type="PANTHER" id="PTHR10788:SF106">
    <property type="entry name" value="BCDNA.GH08860"/>
    <property type="match status" value="1"/>
</dbReference>